<organism evidence="1 2">
    <name type="scientific">Melastoma candidum</name>
    <dbReference type="NCBI Taxonomy" id="119954"/>
    <lineage>
        <taxon>Eukaryota</taxon>
        <taxon>Viridiplantae</taxon>
        <taxon>Streptophyta</taxon>
        <taxon>Embryophyta</taxon>
        <taxon>Tracheophyta</taxon>
        <taxon>Spermatophyta</taxon>
        <taxon>Magnoliopsida</taxon>
        <taxon>eudicotyledons</taxon>
        <taxon>Gunneridae</taxon>
        <taxon>Pentapetalae</taxon>
        <taxon>rosids</taxon>
        <taxon>malvids</taxon>
        <taxon>Myrtales</taxon>
        <taxon>Melastomataceae</taxon>
        <taxon>Melastomatoideae</taxon>
        <taxon>Melastomateae</taxon>
        <taxon>Melastoma</taxon>
    </lineage>
</organism>
<dbReference type="Proteomes" id="UP001057402">
    <property type="component" value="Chromosome 2"/>
</dbReference>
<dbReference type="EMBL" id="CM042881">
    <property type="protein sequence ID" value="KAI4384983.1"/>
    <property type="molecule type" value="Genomic_DNA"/>
</dbReference>
<sequence>MATLRTLLVISLATAAILAPFAAASTYTVGGSNGGWDTSTNLQSWGTAQTFSVGDTLVFQYSPNHDVTEVSKPEYDSCQATNPIQTNTGGSTTITLNSPGKRYFICTTPGHCTSGMKLQVDTLAASSSSSPSNSPETSPSPAPADAPTHSFAPVSSKKASAPSPSLVKAAAEGPGSGASDMTSPVISIATGLVLGLMILLSA</sequence>
<keyword evidence="2" id="KW-1185">Reference proteome</keyword>
<accession>A0ACB9S2Y1</accession>
<comment type="caution">
    <text evidence="1">The sequence shown here is derived from an EMBL/GenBank/DDBJ whole genome shotgun (WGS) entry which is preliminary data.</text>
</comment>
<evidence type="ECO:0000313" key="2">
    <source>
        <dbReference type="Proteomes" id="UP001057402"/>
    </source>
</evidence>
<protein>
    <submittedName>
        <fullName evidence="1">Uncharacterized protein</fullName>
    </submittedName>
</protein>
<name>A0ACB9S2Y1_9MYRT</name>
<gene>
    <name evidence="1" type="ORF">MLD38_003060</name>
</gene>
<reference evidence="2" key="1">
    <citation type="journal article" date="2023" name="Front. Plant Sci.">
        <title>Chromosomal-level genome assembly of Melastoma candidum provides insights into trichome evolution.</title>
        <authorList>
            <person name="Zhong Y."/>
            <person name="Wu W."/>
            <person name="Sun C."/>
            <person name="Zou P."/>
            <person name="Liu Y."/>
            <person name="Dai S."/>
            <person name="Zhou R."/>
        </authorList>
    </citation>
    <scope>NUCLEOTIDE SEQUENCE [LARGE SCALE GENOMIC DNA]</scope>
</reference>
<proteinExistence type="predicted"/>
<evidence type="ECO:0000313" key="1">
    <source>
        <dbReference type="EMBL" id="KAI4384983.1"/>
    </source>
</evidence>